<dbReference type="FunFam" id="3.30.300.30:FF:000008">
    <property type="entry name" value="2,3-dihydroxybenzoate-AMP ligase"/>
    <property type="match status" value="1"/>
</dbReference>
<evidence type="ECO:0000313" key="8">
    <source>
        <dbReference type="EMBL" id="QUD87985.1"/>
    </source>
</evidence>
<evidence type="ECO:0000256" key="1">
    <source>
        <dbReference type="ARBA" id="ARBA00006432"/>
    </source>
</evidence>
<dbReference type="RefSeq" id="WP_211938036.1">
    <property type="nucleotide sequence ID" value="NZ_CP073078.1"/>
</dbReference>
<organism evidence="8 9">
    <name type="scientific">Phenylobacterium montanum</name>
    <dbReference type="NCBI Taxonomy" id="2823693"/>
    <lineage>
        <taxon>Bacteria</taxon>
        <taxon>Pseudomonadati</taxon>
        <taxon>Pseudomonadota</taxon>
        <taxon>Alphaproteobacteria</taxon>
        <taxon>Caulobacterales</taxon>
        <taxon>Caulobacteraceae</taxon>
        <taxon>Phenylobacterium</taxon>
    </lineage>
</organism>
<dbReference type="KEGG" id="caul:KCG34_23610"/>
<gene>
    <name evidence="8" type="ORF">KCG34_23610</name>
</gene>
<feature type="domain" description="AMP-dependent synthetase/ligase" evidence="6">
    <location>
        <begin position="16"/>
        <end position="378"/>
    </location>
</feature>
<name>A0A975FZ77_9CAUL</name>
<dbReference type="NCBIfam" id="NF004837">
    <property type="entry name" value="PRK06187.1"/>
    <property type="match status" value="1"/>
</dbReference>
<dbReference type="InterPro" id="IPR045851">
    <property type="entry name" value="AMP-bd_C_sf"/>
</dbReference>
<dbReference type="Pfam" id="PF00501">
    <property type="entry name" value="AMP-binding"/>
    <property type="match status" value="1"/>
</dbReference>
<comment type="similarity">
    <text evidence="1">Belongs to the ATP-dependent AMP-binding enzyme family.</text>
</comment>
<evidence type="ECO:0000256" key="4">
    <source>
        <dbReference type="ARBA" id="ARBA00066616"/>
    </source>
</evidence>
<protein>
    <recommendedName>
        <fullName evidence="5">3-methylmercaptopropionyl-CoA ligase</fullName>
        <ecNumber evidence="4">6.2.1.44</ecNumber>
    </recommendedName>
</protein>
<evidence type="ECO:0000256" key="5">
    <source>
        <dbReference type="ARBA" id="ARBA00067668"/>
    </source>
</evidence>
<dbReference type="Gene3D" id="3.30.300.30">
    <property type="match status" value="1"/>
</dbReference>
<dbReference type="SUPFAM" id="SSF56801">
    <property type="entry name" value="Acetyl-CoA synthetase-like"/>
    <property type="match status" value="1"/>
</dbReference>
<keyword evidence="2 8" id="KW-0436">Ligase</keyword>
<dbReference type="InterPro" id="IPR000873">
    <property type="entry name" value="AMP-dep_synth/lig_dom"/>
</dbReference>
<dbReference type="EC" id="6.2.1.44" evidence="4"/>
<dbReference type="PANTHER" id="PTHR43767">
    <property type="entry name" value="LONG-CHAIN-FATTY-ACID--COA LIGASE"/>
    <property type="match status" value="1"/>
</dbReference>
<evidence type="ECO:0000256" key="2">
    <source>
        <dbReference type="ARBA" id="ARBA00022598"/>
    </source>
</evidence>
<sequence>MYEPDKIRTVADIARVQAELRPDAVALVCDDLEITYAAFERLTNQCAHALINAGVRPGDRIACLTKNSAEFFVLWFGAVKARACLAPVNWRLAPPEVAFILQDAGAKLLVASRDFEAVVDMIVSDCPDLHRLIQVEPGHPRWPAFFDWIGAYPETDPGLQLQPDDDVIQLYTSGTTGLPKGVRLTSANFEQVFAAAAKGLWADFDAGKTVLVAMPTFHVSGTNVGLLGLLQGSRNVVLREINPVHLLEVLEQEQVAYAFLVPAVINMLLQTPGIETADVSKLERLFYGASPIAEEVLLKASERFSATFTQLYGLTETIGVGAMLPPEDHDPRRGKLRACGKQWEAAELRVVRPDGEIAEPGEVGEIQIRSKGVMKGYWNRPEATAQAIDAEGWFRSGDAGYFDDDGYLYIYDRVKDMIISGGENVYPAEVENALFSHFAVADAAVIGVPDSRWGEAVKAVVVLRPGMSVSAADLIAHCKKRIAGYKCPKSVDFIAVLPRNPSGKVLRRELRAPYWEGKQRQVG</sequence>
<dbReference type="InterPro" id="IPR025110">
    <property type="entry name" value="AMP-bd_C"/>
</dbReference>
<comment type="catalytic activity">
    <reaction evidence="3">
        <text>3-(methylsulfanyl)propanoate + ATP + CoA = 3-(methylsulfanyl)propanoyl-CoA + AMP + diphosphate</text>
        <dbReference type="Rhea" id="RHEA:43052"/>
        <dbReference type="ChEBI" id="CHEBI:30616"/>
        <dbReference type="ChEBI" id="CHEBI:33019"/>
        <dbReference type="ChEBI" id="CHEBI:49016"/>
        <dbReference type="ChEBI" id="CHEBI:57287"/>
        <dbReference type="ChEBI" id="CHEBI:82815"/>
        <dbReference type="ChEBI" id="CHEBI:456215"/>
        <dbReference type="EC" id="6.2.1.44"/>
    </reaction>
    <physiologicalReaction direction="left-to-right" evidence="3">
        <dbReference type="Rhea" id="RHEA:43053"/>
    </physiologicalReaction>
</comment>
<dbReference type="Pfam" id="PF13193">
    <property type="entry name" value="AMP-binding_C"/>
    <property type="match status" value="1"/>
</dbReference>
<evidence type="ECO:0000256" key="3">
    <source>
        <dbReference type="ARBA" id="ARBA00051915"/>
    </source>
</evidence>
<dbReference type="InterPro" id="IPR042099">
    <property type="entry name" value="ANL_N_sf"/>
</dbReference>
<dbReference type="CDD" id="cd17631">
    <property type="entry name" value="FACL_FadD13-like"/>
    <property type="match status" value="1"/>
</dbReference>
<feature type="domain" description="AMP-binding enzyme C-terminal" evidence="7">
    <location>
        <begin position="429"/>
        <end position="504"/>
    </location>
</feature>
<keyword evidence="9" id="KW-1185">Reference proteome</keyword>
<proteinExistence type="inferred from homology"/>
<dbReference type="AlphaFoldDB" id="A0A975FZ77"/>
<evidence type="ECO:0000259" key="6">
    <source>
        <dbReference type="Pfam" id="PF00501"/>
    </source>
</evidence>
<evidence type="ECO:0000313" key="9">
    <source>
        <dbReference type="Proteomes" id="UP000676409"/>
    </source>
</evidence>
<dbReference type="Gene3D" id="3.40.50.12780">
    <property type="entry name" value="N-terminal domain of ligase-like"/>
    <property type="match status" value="1"/>
</dbReference>
<dbReference type="Proteomes" id="UP000676409">
    <property type="component" value="Chromosome"/>
</dbReference>
<dbReference type="PANTHER" id="PTHR43767:SF1">
    <property type="entry name" value="NONRIBOSOMAL PEPTIDE SYNTHASE PES1 (EUROFUNG)-RELATED"/>
    <property type="match status" value="1"/>
</dbReference>
<dbReference type="EMBL" id="CP073078">
    <property type="protein sequence ID" value="QUD87985.1"/>
    <property type="molecule type" value="Genomic_DNA"/>
</dbReference>
<evidence type="ECO:0000259" key="7">
    <source>
        <dbReference type="Pfam" id="PF13193"/>
    </source>
</evidence>
<dbReference type="GO" id="GO:0016878">
    <property type="term" value="F:acid-thiol ligase activity"/>
    <property type="evidence" value="ECO:0007669"/>
    <property type="project" value="UniProtKB-ARBA"/>
</dbReference>
<dbReference type="InterPro" id="IPR050237">
    <property type="entry name" value="ATP-dep_AMP-bd_enzyme"/>
</dbReference>
<reference evidence="8" key="1">
    <citation type="submission" date="2021-04" db="EMBL/GenBank/DDBJ databases">
        <title>The complete genome sequence of Caulobacter sp. S6.</title>
        <authorList>
            <person name="Tang Y."/>
            <person name="Ouyang W."/>
            <person name="Liu Q."/>
            <person name="Huang B."/>
            <person name="Guo Z."/>
            <person name="Lei P."/>
        </authorList>
    </citation>
    <scope>NUCLEOTIDE SEQUENCE</scope>
    <source>
        <strain evidence="8">S6</strain>
    </source>
</reference>
<accession>A0A975FZ77</accession>